<dbReference type="GO" id="GO:0030521">
    <property type="term" value="P:androgen receptor signaling pathway"/>
    <property type="evidence" value="ECO:0007669"/>
    <property type="project" value="TreeGrafter"/>
</dbReference>
<dbReference type="GeneTree" id="ENSGT00390000013802"/>
<reference evidence="3" key="1">
    <citation type="submission" date="2025-08" db="UniProtKB">
        <authorList>
            <consortium name="Ensembl"/>
        </authorList>
    </citation>
    <scope>IDENTIFICATION</scope>
</reference>
<evidence type="ECO:0000313" key="4">
    <source>
        <dbReference type="Proteomes" id="UP000694415"/>
    </source>
</evidence>
<protein>
    <submittedName>
        <fullName evidence="3">Uncharacterized protein</fullName>
    </submittedName>
</protein>
<dbReference type="InterPro" id="IPR035960">
    <property type="entry name" value="Secretoglobin_sf"/>
</dbReference>
<evidence type="ECO:0000256" key="2">
    <source>
        <dbReference type="ARBA" id="ARBA00022525"/>
    </source>
</evidence>
<dbReference type="Ensembl" id="ENSMSIT00000030691.1">
    <property type="protein sequence ID" value="ENSMSIP00000024331.1"/>
    <property type="gene ID" value="ENSMSIG00000020574.1"/>
</dbReference>
<dbReference type="Pfam" id="PF01099">
    <property type="entry name" value="Uteroglobin"/>
    <property type="match status" value="1"/>
</dbReference>
<evidence type="ECO:0000256" key="1">
    <source>
        <dbReference type="ARBA" id="ARBA00004613"/>
    </source>
</evidence>
<dbReference type="PROSITE" id="PS51311">
    <property type="entry name" value="SCGB"/>
    <property type="match status" value="1"/>
</dbReference>
<dbReference type="GO" id="GO:0005615">
    <property type="term" value="C:extracellular space"/>
    <property type="evidence" value="ECO:0007669"/>
    <property type="project" value="TreeGrafter"/>
</dbReference>
<keyword evidence="4" id="KW-1185">Reference proteome</keyword>
<dbReference type="InterPro" id="IPR016126">
    <property type="entry name" value="Secretoglobin"/>
</dbReference>
<accession>A0A8C6MZD8</accession>
<reference evidence="3" key="2">
    <citation type="submission" date="2025-09" db="UniProtKB">
        <authorList>
            <consortium name="Ensembl"/>
        </authorList>
    </citation>
    <scope>IDENTIFICATION</scope>
</reference>
<name>A0A8C6MZD8_MUSSI</name>
<evidence type="ECO:0000313" key="3">
    <source>
        <dbReference type="Ensembl" id="ENSMSIP00000024331.1"/>
    </source>
</evidence>
<organism evidence="3 4">
    <name type="scientific">Mus spicilegus</name>
    <name type="common">Mound-building mouse</name>
    <dbReference type="NCBI Taxonomy" id="10103"/>
    <lineage>
        <taxon>Eukaryota</taxon>
        <taxon>Metazoa</taxon>
        <taxon>Chordata</taxon>
        <taxon>Craniata</taxon>
        <taxon>Vertebrata</taxon>
        <taxon>Euteleostomi</taxon>
        <taxon>Mammalia</taxon>
        <taxon>Eutheria</taxon>
        <taxon>Euarchontoglires</taxon>
        <taxon>Glires</taxon>
        <taxon>Rodentia</taxon>
        <taxon>Myomorpha</taxon>
        <taxon>Muroidea</taxon>
        <taxon>Muridae</taxon>
        <taxon>Murinae</taxon>
        <taxon>Mus</taxon>
        <taxon>Mus</taxon>
    </lineage>
</organism>
<dbReference type="SUPFAM" id="SSF48201">
    <property type="entry name" value="Uteroglobin-like"/>
    <property type="match status" value="1"/>
</dbReference>
<dbReference type="PANTHER" id="PTHR14037">
    <property type="entry name" value="MAMMAGLOBIN-RELATED"/>
    <property type="match status" value="1"/>
</dbReference>
<dbReference type="AlphaFoldDB" id="A0A8C6MZD8"/>
<dbReference type="PANTHER" id="PTHR14037:SF4">
    <property type="entry name" value="MAMMAGLOBIN-B"/>
    <property type="match status" value="1"/>
</dbReference>
<keyword evidence="2" id="KW-0964">Secreted</keyword>
<comment type="subcellular location">
    <subcellularLocation>
        <location evidence="1">Secreted</location>
    </subcellularLocation>
</comment>
<dbReference type="CDD" id="cd00633">
    <property type="entry name" value="Secretoglobin"/>
    <property type="match status" value="1"/>
</dbReference>
<proteinExistence type="predicted"/>
<sequence>MNIVCLFVFQTSINECNVSPGSGCIILDNVFKSTIDSSVSKNDYLKLVSPDEHGPFIKNAMKQFKQCLLDQSKETLANVQEMMDAIFNSDSCQQTS</sequence>
<dbReference type="Proteomes" id="UP000694415">
    <property type="component" value="Unplaced"/>
</dbReference>